<dbReference type="EMBL" id="GG666480">
    <property type="protein sequence ID" value="EEN66004.1"/>
    <property type="molecule type" value="Genomic_DNA"/>
</dbReference>
<feature type="transmembrane region" description="Helical" evidence="1">
    <location>
        <begin position="12"/>
        <end position="34"/>
    </location>
</feature>
<keyword evidence="1" id="KW-0472">Membrane</keyword>
<dbReference type="AlphaFoldDB" id="C3Y2B4"/>
<proteinExistence type="predicted"/>
<organism>
    <name type="scientific">Branchiostoma floridae</name>
    <name type="common">Florida lancelet</name>
    <name type="synonym">Amphioxus</name>
    <dbReference type="NCBI Taxonomy" id="7739"/>
    <lineage>
        <taxon>Eukaryota</taxon>
        <taxon>Metazoa</taxon>
        <taxon>Chordata</taxon>
        <taxon>Cephalochordata</taxon>
        <taxon>Leptocardii</taxon>
        <taxon>Amphioxiformes</taxon>
        <taxon>Branchiostomatidae</taxon>
        <taxon>Branchiostoma</taxon>
    </lineage>
</organism>
<evidence type="ECO:0000313" key="2">
    <source>
        <dbReference type="EMBL" id="EEN66004.1"/>
    </source>
</evidence>
<protein>
    <submittedName>
        <fullName evidence="2">Uncharacterized protein</fullName>
    </submittedName>
</protein>
<keyword evidence="1" id="KW-0812">Transmembrane</keyword>
<dbReference type="InParanoid" id="C3Y2B4"/>
<sequence>MASNNCKIWVCVFFFVVAICSFITLITFGPLYGIDSVAELQYRRTQCTVKDSSTSEESCTYNWRCTQNDPHGGRTCQTRESTLLCLNVTVEYTIPNSSGSFRGSPVGLDLRCSIRQQVYPQHGLSWF</sequence>
<keyword evidence="1" id="KW-1133">Transmembrane helix</keyword>
<gene>
    <name evidence="2" type="ORF">BRAFLDRAFT_131108</name>
</gene>
<evidence type="ECO:0000256" key="1">
    <source>
        <dbReference type="SAM" id="Phobius"/>
    </source>
</evidence>
<reference evidence="2" key="1">
    <citation type="journal article" date="2008" name="Nature">
        <title>The amphioxus genome and the evolution of the chordate karyotype.</title>
        <authorList>
            <consortium name="US DOE Joint Genome Institute (JGI-PGF)"/>
            <person name="Putnam N.H."/>
            <person name="Butts T."/>
            <person name="Ferrier D.E.K."/>
            <person name="Furlong R.F."/>
            <person name="Hellsten U."/>
            <person name="Kawashima T."/>
            <person name="Robinson-Rechavi M."/>
            <person name="Shoguchi E."/>
            <person name="Terry A."/>
            <person name="Yu J.-K."/>
            <person name="Benito-Gutierrez E.L."/>
            <person name="Dubchak I."/>
            <person name="Garcia-Fernandez J."/>
            <person name="Gibson-Brown J.J."/>
            <person name="Grigoriev I.V."/>
            <person name="Horton A.C."/>
            <person name="de Jong P.J."/>
            <person name="Jurka J."/>
            <person name="Kapitonov V.V."/>
            <person name="Kohara Y."/>
            <person name="Kuroki Y."/>
            <person name="Lindquist E."/>
            <person name="Lucas S."/>
            <person name="Osoegawa K."/>
            <person name="Pennacchio L.A."/>
            <person name="Salamov A.A."/>
            <person name="Satou Y."/>
            <person name="Sauka-Spengler T."/>
            <person name="Schmutz J."/>
            <person name="Shin-I T."/>
            <person name="Toyoda A."/>
            <person name="Bronner-Fraser M."/>
            <person name="Fujiyama A."/>
            <person name="Holland L.Z."/>
            <person name="Holland P.W.H."/>
            <person name="Satoh N."/>
            <person name="Rokhsar D.S."/>
        </authorList>
    </citation>
    <scope>NUCLEOTIDE SEQUENCE [LARGE SCALE GENOMIC DNA]</scope>
    <source>
        <strain evidence="2">S238N-H82</strain>
        <tissue evidence="2">Testes</tissue>
    </source>
</reference>
<accession>C3Y2B4</accession>
<name>C3Y2B4_BRAFL</name>